<reference evidence="3 4" key="1">
    <citation type="submission" date="2015-01" db="EMBL/GenBank/DDBJ databases">
        <title>The Genome Sequence of Exophiala mesophila CBS40295.</title>
        <authorList>
            <consortium name="The Broad Institute Genomics Platform"/>
            <person name="Cuomo C."/>
            <person name="de Hoog S."/>
            <person name="Gorbushina A."/>
            <person name="Stielow B."/>
            <person name="Teixiera M."/>
            <person name="Abouelleil A."/>
            <person name="Chapman S.B."/>
            <person name="Priest M."/>
            <person name="Young S.K."/>
            <person name="Wortman J."/>
            <person name="Nusbaum C."/>
            <person name="Birren B."/>
        </authorList>
    </citation>
    <scope>NUCLEOTIDE SEQUENCE [LARGE SCALE GENOMIC DNA]</scope>
    <source>
        <strain evidence="3 4">CBS 40295</strain>
    </source>
</reference>
<dbReference type="STRING" id="212818.A0A0D1Z8B7"/>
<dbReference type="AlphaFoldDB" id="A0A0D1Z8B7"/>
<dbReference type="VEuPathDB" id="FungiDB:PV10_07608"/>
<organism evidence="3 4">
    <name type="scientific">Exophiala mesophila</name>
    <name type="common">Black yeast-like fungus</name>
    <dbReference type="NCBI Taxonomy" id="212818"/>
    <lineage>
        <taxon>Eukaryota</taxon>
        <taxon>Fungi</taxon>
        <taxon>Dikarya</taxon>
        <taxon>Ascomycota</taxon>
        <taxon>Pezizomycotina</taxon>
        <taxon>Eurotiomycetes</taxon>
        <taxon>Chaetothyriomycetidae</taxon>
        <taxon>Chaetothyriales</taxon>
        <taxon>Herpotrichiellaceae</taxon>
        <taxon>Exophiala</taxon>
    </lineage>
</organism>
<gene>
    <name evidence="3" type="ORF">PV10_07608</name>
</gene>
<sequence length="242" mass="27415">MPKSPKIPVPPSSHVSIGSTSSKPSTASSQMTTTPVTRPDRTTFSTVIDADHSTINQFAALLKRATTPEERSRLILEVAWRLVRHDFSEEMVMRPAFIAHLGQEGQEMADHDRKDHTAARKELLDLLDSGLDLNEFPTRIGDLFAELAEHMKVESGQYVPKLEQLLNISESQRLGWEYLHTQILTPQIEYLDSNGKRTRLWKSAEDYVRSEPNRFLDIWHGYMAGNIKLIAESSGVRVPPRL</sequence>
<feature type="region of interest" description="Disordered" evidence="1">
    <location>
        <begin position="1"/>
        <end position="40"/>
    </location>
</feature>
<dbReference type="PANTHER" id="PTHR35585:SF1">
    <property type="entry name" value="HHE DOMAIN PROTEIN (AFU_ORTHOLOGUE AFUA_4G00730)"/>
    <property type="match status" value="1"/>
</dbReference>
<dbReference type="Pfam" id="PF01814">
    <property type="entry name" value="Hemerythrin"/>
    <property type="match status" value="1"/>
</dbReference>
<feature type="domain" description="Hemerythrin-like" evidence="2">
    <location>
        <begin position="45"/>
        <end position="162"/>
    </location>
</feature>
<keyword evidence="4" id="KW-1185">Reference proteome</keyword>
<dbReference type="OrthoDB" id="9983919at2759"/>
<dbReference type="PANTHER" id="PTHR35585">
    <property type="entry name" value="HHE DOMAIN PROTEIN (AFU_ORTHOLOGUE AFUA_4G00730)"/>
    <property type="match status" value="1"/>
</dbReference>
<evidence type="ECO:0000313" key="4">
    <source>
        <dbReference type="Proteomes" id="UP000054302"/>
    </source>
</evidence>
<evidence type="ECO:0000313" key="3">
    <source>
        <dbReference type="EMBL" id="KIV90289.1"/>
    </source>
</evidence>
<dbReference type="RefSeq" id="XP_016221863.1">
    <property type="nucleotide sequence ID" value="XM_016372531.1"/>
</dbReference>
<dbReference type="EMBL" id="KN847524">
    <property type="protein sequence ID" value="KIV90289.1"/>
    <property type="molecule type" value="Genomic_DNA"/>
</dbReference>
<feature type="compositionally biased region" description="Low complexity" evidence="1">
    <location>
        <begin position="12"/>
        <end position="37"/>
    </location>
</feature>
<accession>A0A0D1Z8B7</accession>
<dbReference type="GeneID" id="27325453"/>
<dbReference type="InterPro" id="IPR012312">
    <property type="entry name" value="Hemerythrin-like"/>
</dbReference>
<feature type="compositionally biased region" description="Pro residues" evidence="1">
    <location>
        <begin position="1"/>
        <end position="11"/>
    </location>
</feature>
<evidence type="ECO:0000256" key="1">
    <source>
        <dbReference type="SAM" id="MobiDB-lite"/>
    </source>
</evidence>
<name>A0A0D1Z8B7_EXOME</name>
<dbReference type="Proteomes" id="UP000054302">
    <property type="component" value="Unassembled WGS sequence"/>
</dbReference>
<dbReference type="OMA" id="VMRPAFI"/>
<dbReference type="HOGENOM" id="CLU_078689_0_0_1"/>
<evidence type="ECO:0000259" key="2">
    <source>
        <dbReference type="Pfam" id="PF01814"/>
    </source>
</evidence>
<proteinExistence type="predicted"/>
<protein>
    <recommendedName>
        <fullName evidence="2">Hemerythrin-like domain-containing protein</fullName>
    </recommendedName>
</protein>